<reference evidence="3" key="2">
    <citation type="submission" date="2020-05" db="EMBL/GenBank/DDBJ databases">
        <authorList>
            <person name="Kim H.-S."/>
            <person name="Proctor R.H."/>
            <person name="Brown D.W."/>
        </authorList>
    </citation>
    <scope>NUCLEOTIDE SEQUENCE</scope>
    <source>
        <strain evidence="3">NRRL 22465</strain>
    </source>
</reference>
<feature type="transmembrane region" description="Helical" evidence="2">
    <location>
        <begin position="106"/>
        <end position="126"/>
    </location>
</feature>
<keyword evidence="2" id="KW-1133">Transmembrane helix</keyword>
<feature type="region of interest" description="Disordered" evidence="1">
    <location>
        <begin position="141"/>
        <end position="200"/>
    </location>
</feature>
<evidence type="ECO:0000256" key="1">
    <source>
        <dbReference type="SAM" id="MobiDB-lite"/>
    </source>
</evidence>
<protein>
    <submittedName>
        <fullName evidence="3">Uncharacterized protein</fullName>
    </submittedName>
</protein>
<feature type="region of interest" description="Disordered" evidence="1">
    <location>
        <begin position="1"/>
        <end position="20"/>
    </location>
</feature>
<feature type="compositionally biased region" description="Polar residues" evidence="1">
    <location>
        <begin position="148"/>
        <end position="165"/>
    </location>
</feature>
<reference evidence="3" key="1">
    <citation type="journal article" date="2020" name="BMC Genomics">
        <title>Correction to: Identification and distribution of gene clusters required for synthesis of sphingolipid metabolism inhibitors in diverse species of the filamentous fungus Fusarium.</title>
        <authorList>
            <person name="Kim H.S."/>
            <person name="Lohmar J.M."/>
            <person name="Busman M."/>
            <person name="Brown D.W."/>
            <person name="Naumann T.A."/>
            <person name="Divon H.H."/>
            <person name="Lysoe E."/>
            <person name="Uhlig S."/>
            <person name="Proctor R.H."/>
        </authorList>
    </citation>
    <scope>NUCLEOTIDE SEQUENCE</scope>
    <source>
        <strain evidence="3">NRRL 22465</strain>
    </source>
</reference>
<sequence length="200" mass="21944">MSDSSSPTSTIVATASDTPSSTVSPFLVVFDIIVAIFGFLFSFNWSLLFSRLFHVVAFPFRLILFPLSFIVNILITLLAPAIYLVLYAWAGVRAVIDFFVALEPLYTFFGAAAGVGIFAGIALAMSSSLITSYLGMQDDDAASERPTSKQSLSLDTGSQRDSSGTDIDWQWLDSPTHHRRRPARGLLSQTIHEEDDDSEY</sequence>
<feature type="transmembrane region" description="Helical" evidence="2">
    <location>
        <begin position="62"/>
        <end position="86"/>
    </location>
</feature>
<organism evidence="3 4">
    <name type="scientific">Fusarium zealandicum</name>
    <dbReference type="NCBI Taxonomy" id="1053134"/>
    <lineage>
        <taxon>Eukaryota</taxon>
        <taxon>Fungi</taxon>
        <taxon>Dikarya</taxon>
        <taxon>Ascomycota</taxon>
        <taxon>Pezizomycotina</taxon>
        <taxon>Sordariomycetes</taxon>
        <taxon>Hypocreomycetidae</taxon>
        <taxon>Hypocreales</taxon>
        <taxon>Nectriaceae</taxon>
        <taxon>Fusarium</taxon>
        <taxon>Fusarium staphyleae species complex</taxon>
    </lineage>
</organism>
<accession>A0A8H4ULG7</accession>
<comment type="caution">
    <text evidence="3">The sequence shown here is derived from an EMBL/GenBank/DDBJ whole genome shotgun (WGS) entry which is preliminary data.</text>
</comment>
<keyword evidence="4" id="KW-1185">Reference proteome</keyword>
<gene>
    <name evidence="3" type="ORF">FZEAL_4969</name>
</gene>
<dbReference type="EMBL" id="JABEYC010000349">
    <property type="protein sequence ID" value="KAF4978700.1"/>
    <property type="molecule type" value="Genomic_DNA"/>
</dbReference>
<keyword evidence="2" id="KW-0812">Transmembrane</keyword>
<keyword evidence="2" id="KW-0472">Membrane</keyword>
<evidence type="ECO:0000256" key="2">
    <source>
        <dbReference type="SAM" id="Phobius"/>
    </source>
</evidence>
<feature type="transmembrane region" description="Helical" evidence="2">
    <location>
        <begin position="26"/>
        <end position="50"/>
    </location>
</feature>
<evidence type="ECO:0000313" key="4">
    <source>
        <dbReference type="Proteomes" id="UP000635477"/>
    </source>
</evidence>
<evidence type="ECO:0000313" key="3">
    <source>
        <dbReference type="EMBL" id="KAF4978700.1"/>
    </source>
</evidence>
<dbReference type="AlphaFoldDB" id="A0A8H4ULG7"/>
<name>A0A8H4ULG7_9HYPO</name>
<dbReference type="OrthoDB" id="4502894at2759"/>
<proteinExistence type="predicted"/>
<dbReference type="Proteomes" id="UP000635477">
    <property type="component" value="Unassembled WGS sequence"/>
</dbReference>